<dbReference type="EMBL" id="SWJE01000011">
    <property type="protein sequence ID" value="TKC86309.1"/>
    <property type="molecule type" value="Genomic_DNA"/>
</dbReference>
<dbReference type="InterPro" id="IPR007813">
    <property type="entry name" value="PilN"/>
</dbReference>
<reference evidence="1 2" key="1">
    <citation type="submission" date="2019-04" db="EMBL/GenBank/DDBJ databases">
        <title>Trinickia sp. 7GSK02, isolated from subtropical forest soil.</title>
        <authorList>
            <person name="Gao Z.-H."/>
            <person name="Qiu L.-H."/>
        </authorList>
    </citation>
    <scope>NUCLEOTIDE SEQUENCE [LARGE SCALE GENOMIC DNA]</scope>
    <source>
        <strain evidence="1 2">7GSK02</strain>
    </source>
</reference>
<dbReference type="Pfam" id="PF05137">
    <property type="entry name" value="PilN"/>
    <property type="match status" value="1"/>
</dbReference>
<name>A0A4U1HX67_9BURK</name>
<gene>
    <name evidence="1" type="ORF">FAZ69_20875</name>
</gene>
<comment type="caution">
    <text evidence="1">The sequence shown here is derived from an EMBL/GenBank/DDBJ whole genome shotgun (WGS) entry which is preliminary data.</text>
</comment>
<organism evidence="1 2">
    <name type="scientific">Trinickia terrae</name>
    <dbReference type="NCBI Taxonomy" id="2571161"/>
    <lineage>
        <taxon>Bacteria</taxon>
        <taxon>Pseudomonadati</taxon>
        <taxon>Pseudomonadota</taxon>
        <taxon>Betaproteobacteria</taxon>
        <taxon>Burkholderiales</taxon>
        <taxon>Burkholderiaceae</taxon>
        <taxon>Trinickia</taxon>
    </lineage>
</organism>
<dbReference type="RefSeq" id="WP_136896992.1">
    <property type="nucleotide sequence ID" value="NZ_SWJE01000011.1"/>
</dbReference>
<sequence length="183" mass="19817">MKHLLIDFAPFGWRRQLHRIHPAARWLAMAGLLLCVLAGVRAHKLLGRLDALDAQAARYAVRAAAAARAPETATREPIDAKQAAAVNAAVARLNLPWDDILNALEAATPSQVAVLSITPEAGSALIRIEAEGNNSEDMIAYLKALGRQPLFARVYLVKHELAKDGMDGVFRFQIEAAWRGGAP</sequence>
<evidence type="ECO:0000313" key="1">
    <source>
        <dbReference type="EMBL" id="TKC86309.1"/>
    </source>
</evidence>
<keyword evidence="2" id="KW-1185">Reference proteome</keyword>
<accession>A0A4U1HX67</accession>
<protein>
    <submittedName>
        <fullName evidence="1">PilN domain-containing protein</fullName>
    </submittedName>
</protein>
<proteinExistence type="predicted"/>
<evidence type="ECO:0000313" key="2">
    <source>
        <dbReference type="Proteomes" id="UP000305539"/>
    </source>
</evidence>
<dbReference type="Proteomes" id="UP000305539">
    <property type="component" value="Unassembled WGS sequence"/>
</dbReference>
<dbReference type="AlphaFoldDB" id="A0A4U1HX67"/>
<dbReference type="OrthoDB" id="8703192at2"/>